<sequence>MTYTQNTLRRVLIVLGAMTLLTAAACRNWKHKSPEERAEWVTKKITKELDLNDSQKQTLAAIKADLLAKHAAEKTEREAQLKQFTELMRKDTIDQAKLTELKKKHQQMRDRAEEQFLAKIVEFHKVLTPEQRNKSADLLQKHMSRFMGEK</sequence>
<dbReference type="RefSeq" id="WP_014803844.1">
    <property type="nucleotide sequence ID" value="NC_018020.1"/>
</dbReference>
<accession>I4B7T5</accession>
<evidence type="ECO:0008006" key="3">
    <source>
        <dbReference type="Google" id="ProtNLM"/>
    </source>
</evidence>
<evidence type="ECO:0000313" key="1">
    <source>
        <dbReference type="EMBL" id="AFM13342.1"/>
    </source>
</evidence>
<proteinExistence type="predicted"/>
<dbReference type="EMBL" id="CP002959">
    <property type="protein sequence ID" value="AFM13342.1"/>
    <property type="molecule type" value="Genomic_DNA"/>
</dbReference>
<dbReference type="GO" id="GO:0042597">
    <property type="term" value="C:periplasmic space"/>
    <property type="evidence" value="ECO:0007669"/>
    <property type="project" value="InterPro"/>
</dbReference>
<dbReference type="KEGG" id="tpx:Turpa_2703"/>
<dbReference type="Pfam" id="PF07813">
    <property type="entry name" value="LTXXQ"/>
    <property type="match status" value="1"/>
</dbReference>
<dbReference type="AlphaFoldDB" id="I4B7T5"/>
<dbReference type="OrthoDB" id="327275at2"/>
<keyword evidence="2" id="KW-1185">Reference proteome</keyword>
<dbReference type="InterPro" id="IPR012899">
    <property type="entry name" value="LTXXQ"/>
</dbReference>
<protein>
    <recommendedName>
        <fullName evidence="3">Periplasmic heavy metal sensor</fullName>
    </recommendedName>
</protein>
<organism evidence="1 2">
    <name type="scientific">Turneriella parva (strain ATCC BAA-1111 / DSM 21527 / NCTC 11395 / H)</name>
    <name type="common">Leptospira parva</name>
    <dbReference type="NCBI Taxonomy" id="869212"/>
    <lineage>
        <taxon>Bacteria</taxon>
        <taxon>Pseudomonadati</taxon>
        <taxon>Spirochaetota</taxon>
        <taxon>Spirochaetia</taxon>
        <taxon>Leptospirales</taxon>
        <taxon>Leptospiraceae</taxon>
        <taxon>Turneriella</taxon>
    </lineage>
</organism>
<reference evidence="1 2" key="1">
    <citation type="submission" date="2012-06" db="EMBL/GenBank/DDBJ databases">
        <title>The complete chromosome of genome of Turneriella parva DSM 21527.</title>
        <authorList>
            <consortium name="US DOE Joint Genome Institute (JGI-PGF)"/>
            <person name="Lucas S."/>
            <person name="Han J."/>
            <person name="Lapidus A."/>
            <person name="Bruce D."/>
            <person name="Goodwin L."/>
            <person name="Pitluck S."/>
            <person name="Peters L."/>
            <person name="Kyrpides N."/>
            <person name="Mavromatis K."/>
            <person name="Ivanova N."/>
            <person name="Mikhailova N."/>
            <person name="Chertkov O."/>
            <person name="Detter J.C."/>
            <person name="Tapia R."/>
            <person name="Han C."/>
            <person name="Land M."/>
            <person name="Hauser L."/>
            <person name="Markowitz V."/>
            <person name="Cheng J.-F."/>
            <person name="Hugenholtz P."/>
            <person name="Woyke T."/>
            <person name="Wu D."/>
            <person name="Gronow S."/>
            <person name="Wellnitz S."/>
            <person name="Brambilla E."/>
            <person name="Klenk H.-P."/>
            <person name="Eisen J.A."/>
        </authorList>
    </citation>
    <scope>NUCLEOTIDE SEQUENCE [LARGE SCALE GENOMIC DNA]</scope>
    <source>
        <strain evidence="2">ATCC BAA-1111 / DSM 21527 / NCTC 11395 / H</strain>
    </source>
</reference>
<evidence type="ECO:0000313" key="2">
    <source>
        <dbReference type="Proteomes" id="UP000006048"/>
    </source>
</evidence>
<dbReference type="Gene3D" id="1.20.120.1490">
    <property type="match status" value="1"/>
</dbReference>
<dbReference type="Proteomes" id="UP000006048">
    <property type="component" value="Chromosome"/>
</dbReference>
<dbReference type="STRING" id="869212.Turpa_2703"/>
<dbReference type="HOGENOM" id="CLU_146107_0_0_12"/>
<name>I4B7T5_TURPD</name>
<gene>
    <name evidence="1" type="ordered locus">Turpa_2703</name>
</gene>